<organism evidence="1 2">
    <name type="scientific">Streptomyces noursei</name>
    <name type="common">Streptomyces albulus</name>
    <dbReference type="NCBI Taxonomy" id="1971"/>
    <lineage>
        <taxon>Bacteria</taxon>
        <taxon>Bacillati</taxon>
        <taxon>Actinomycetota</taxon>
        <taxon>Actinomycetes</taxon>
        <taxon>Kitasatosporales</taxon>
        <taxon>Streptomycetaceae</taxon>
        <taxon>Streptomyces</taxon>
    </lineage>
</organism>
<dbReference type="AlphaFoldDB" id="A0A401QRV1"/>
<comment type="caution">
    <text evidence="1">The sequence shown here is derived from an EMBL/GenBank/DDBJ whole genome shotgun (WGS) entry which is preliminary data.</text>
</comment>
<reference evidence="1 2" key="1">
    <citation type="journal article" date="2019" name="Microbiol. Resour. Announc.">
        <title>Draft Genome Sequence of the Most Traditional epsilon-Poly-l-Lysine Producer, Streptomyces albulus NBRC14147.</title>
        <authorList>
            <person name="Yamanaka K."/>
            <person name="Hamano Y."/>
        </authorList>
    </citation>
    <scope>NUCLEOTIDE SEQUENCE [LARGE SCALE GENOMIC DNA]</scope>
    <source>
        <strain evidence="1 2">NBRC 14147</strain>
    </source>
</reference>
<dbReference type="EMBL" id="BHXC01000006">
    <property type="protein sequence ID" value="GCB88139.1"/>
    <property type="molecule type" value="Genomic_DNA"/>
</dbReference>
<accession>A0A401QRV1</accession>
<dbReference type="RefSeq" id="WP_020931289.1">
    <property type="nucleotide sequence ID" value="NZ_BHXC01000006.1"/>
</dbReference>
<sequence length="275" mass="30570">MLNDQQLRDAYADALTTRTDEITDAATAAIVLRTLPTPRLANRPTVVCLCGSTRFWDELAEANLRETVAGRIVLAPAGNTKQSHPLWNDPQRADEIKQQLGALHRQKIHAADEVLVVNTDGYIGDSTRAEIRLAHELGRPVRYTDPLGYAVILTRPDLDPVRLGPFAESHAAHDFAQGLRRQMSYTAHVDGTVVDVGDYRPELDHRDAYLPTDPYALATAMDDDEHGDGTGRNFPDLYARLVAQRGYDAADLWGRACAAYDYMHSSEDEDEDEDE</sequence>
<evidence type="ECO:0000313" key="1">
    <source>
        <dbReference type="EMBL" id="GCB88139.1"/>
    </source>
</evidence>
<dbReference type="Proteomes" id="UP000288351">
    <property type="component" value="Unassembled WGS sequence"/>
</dbReference>
<name>A0A401QRV1_STRNR</name>
<evidence type="ECO:0000313" key="2">
    <source>
        <dbReference type="Proteomes" id="UP000288351"/>
    </source>
</evidence>
<gene>
    <name evidence="1" type="ORF">SALB_00808</name>
</gene>
<proteinExistence type="predicted"/>
<protein>
    <submittedName>
        <fullName evidence="1">Uncharacterized protein</fullName>
    </submittedName>
</protein>